<gene>
    <name evidence="15" type="ORF">HYDPIDRAFT_182759</name>
</gene>
<evidence type="ECO:0000256" key="11">
    <source>
        <dbReference type="ARBA" id="ARBA00023160"/>
    </source>
</evidence>
<evidence type="ECO:0000256" key="2">
    <source>
        <dbReference type="ARBA" id="ARBA00022516"/>
    </source>
</evidence>
<evidence type="ECO:0000256" key="10">
    <source>
        <dbReference type="ARBA" id="ARBA00023136"/>
    </source>
</evidence>
<dbReference type="InterPro" id="IPR036291">
    <property type="entry name" value="NAD(P)-bd_dom_sf"/>
</dbReference>
<dbReference type="FunFam" id="3.40.50.720:FF:000137">
    <property type="entry name" value="Hydroxysteroid (17-beta) dehydrogenase 3"/>
    <property type="match status" value="1"/>
</dbReference>
<name>A0A0C9VW42_9AGAM</name>
<evidence type="ECO:0000256" key="4">
    <source>
        <dbReference type="ARBA" id="ARBA00022824"/>
    </source>
</evidence>
<feature type="binding site" evidence="12">
    <location>
        <position position="203"/>
    </location>
    <ligand>
        <name>substrate</name>
    </ligand>
</feature>
<dbReference type="InterPro" id="IPR027533">
    <property type="entry name" value="3_ketoreductase_fungal"/>
</dbReference>
<keyword evidence="11 12" id="KW-0275">Fatty acid biosynthesis</keyword>
<evidence type="ECO:0000313" key="15">
    <source>
        <dbReference type="EMBL" id="KIJ62390.1"/>
    </source>
</evidence>
<dbReference type="GO" id="GO:0005789">
    <property type="term" value="C:endoplasmic reticulum membrane"/>
    <property type="evidence" value="ECO:0007669"/>
    <property type="project" value="UniProtKB-SubCell"/>
</dbReference>
<evidence type="ECO:0000256" key="7">
    <source>
        <dbReference type="ARBA" id="ARBA00022989"/>
    </source>
</evidence>
<keyword evidence="9 12" id="KW-0443">Lipid metabolism</keyword>
<evidence type="ECO:0000256" key="13">
    <source>
        <dbReference type="RuleBase" id="RU000363"/>
    </source>
</evidence>
<dbReference type="InterPro" id="IPR002347">
    <property type="entry name" value="SDR_fam"/>
</dbReference>
<evidence type="ECO:0000256" key="5">
    <source>
        <dbReference type="ARBA" id="ARBA00022832"/>
    </source>
</evidence>
<feature type="transmembrane region" description="Helical" evidence="14">
    <location>
        <begin position="19"/>
        <end position="37"/>
    </location>
</feature>
<dbReference type="EC" id="1.1.1.330" evidence="12"/>
<dbReference type="GO" id="GO:0030497">
    <property type="term" value="P:fatty acid elongation"/>
    <property type="evidence" value="ECO:0007669"/>
    <property type="project" value="UniProtKB-UniRule"/>
</dbReference>
<comment type="similarity">
    <text evidence="12 13">Belongs to the short-chain dehydrogenases/reductases (SDR) family.</text>
</comment>
<dbReference type="EMBL" id="KN839855">
    <property type="protein sequence ID" value="KIJ62390.1"/>
    <property type="molecule type" value="Genomic_DNA"/>
</dbReference>
<keyword evidence="7 12" id="KW-1133">Transmembrane helix</keyword>
<evidence type="ECO:0000256" key="1">
    <source>
        <dbReference type="ARBA" id="ARBA00005194"/>
    </source>
</evidence>
<evidence type="ECO:0000256" key="14">
    <source>
        <dbReference type="SAM" id="Phobius"/>
    </source>
</evidence>
<dbReference type="UniPathway" id="UPA00094"/>
<evidence type="ECO:0000256" key="8">
    <source>
        <dbReference type="ARBA" id="ARBA00023002"/>
    </source>
</evidence>
<evidence type="ECO:0000256" key="9">
    <source>
        <dbReference type="ARBA" id="ARBA00023098"/>
    </source>
</evidence>
<dbReference type="GO" id="GO:0141040">
    <property type="term" value="F:very-long-chain 3-oxoacyl-CoA reductase activity"/>
    <property type="evidence" value="ECO:0007669"/>
    <property type="project" value="UniProtKB-EC"/>
</dbReference>
<evidence type="ECO:0000256" key="6">
    <source>
        <dbReference type="ARBA" id="ARBA00022857"/>
    </source>
</evidence>
<dbReference type="Gene3D" id="3.40.50.720">
    <property type="entry name" value="NAD(P)-binding Rossmann-like Domain"/>
    <property type="match status" value="1"/>
</dbReference>
<organism evidence="15 16">
    <name type="scientific">Hydnomerulius pinastri MD-312</name>
    <dbReference type="NCBI Taxonomy" id="994086"/>
    <lineage>
        <taxon>Eukaryota</taxon>
        <taxon>Fungi</taxon>
        <taxon>Dikarya</taxon>
        <taxon>Basidiomycota</taxon>
        <taxon>Agaricomycotina</taxon>
        <taxon>Agaricomycetes</taxon>
        <taxon>Agaricomycetidae</taxon>
        <taxon>Boletales</taxon>
        <taxon>Boletales incertae sedis</taxon>
        <taxon>Leucogyrophana</taxon>
    </lineage>
</organism>
<dbReference type="PRINTS" id="PR00081">
    <property type="entry name" value="GDHRDH"/>
</dbReference>
<dbReference type="PROSITE" id="PS00061">
    <property type="entry name" value="ADH_SHORT"/>
    <property type="match status" value="1"/>
</dbReference>
<dbReference type="Pfam" id="PF00106">
    <property type="entry name" value="adh_short"/>
    <property type="match status" value="1"/>
</dbReference>
<comment type="catalytic activity">
    <reaction evidence="12">
        <text>a very-long-chain (3R)-3-hydroxyacyl-CoA + NADP(+) = a very-long-chain 3-oxoacyl-CoA + NADPH + H(+)</text>
        <dbReference type="Rhea" id="RHEA:48680"/>
        <dbReference type="ChEBI" id="CHEBI:15378"/>
        <dbReference type="ChEBI" id="CHEBI:57783"/>
        <dbReference type="ChEBI" id="CHEBI:58349"/>
        <dbReference type="ChEBI" id="CHEBI:85440"/>
        <dbReference type="ChEBI" id="CHEBI:90725"/>
        <dbReference type="EC" id="1.1.1.330"/>
    </reaction>
</comment>
<keyword evidence="16" id="KW-1185">Reference proteome</keyword>
<dbReference type="Proteomes" id="UP000053820">
    <property type="component" value="Unassembled WGS sequence"/>
</dbReference>
<dbReference type="HAMAP" id="MF_03107">
    <property type="entry name" value="3_ketoreductase"/>
    <property type="match status" value="1"/>
</dbReference>
<reference evidence="15 16" key="1">
    <citation type="submission" date="2014-04" db="EMBL/GenBank/DDBJ databases">
        <title>Evolutionary Origins and Diversification of the Mycorrhizal Mutualists.</title>
        <authorList>
            <consortium name="DOE Joint Genome Institute"/>
            <consortium name="Mycorrhizal Genomics Consortium"/>
            <person name="Kohler A."/>
            <person name="Kuo A."/>
            <person name="Nagy L.G."/>
            <person name="Floudas D."/>
            <person name="Copeland A."/>
            <person name="Barry K.W."/>
            <person name="Cichocki N."/>
            <person name="Veneault-Fourrey C."/>
            <person name="LaButti K."/>
            <person name="Lindquist E.A."/>
            <person name="Lipzen A."/>
            <person name="Lundell T."/>
            <person name="Morin E."/>
            <person name="Murat C."/>
            <person name="Riley R."/>
            <person name="Ohm R."/>
            <person name="Sun H."/>
            <person name="Tunlid A."/>
            <person name="Henrissat B."/>
            <person name="Grigoriev I.V."/>
            <person name="Hibbett D.S."/>
            <person name="Martin F."/>
        </authorList>
    </citation>
    <scope>NUCLEOTIDE SEQUENCE [LARGE SCALE GENOMIC DNA]</scope>
    <source>
        <strain evidence="15 16">MD-312</strain>
    </source>
</reference>
<keyword evidence="5 12" id="KW-0276">Fatty acid metabolism</keyword>
<protein>
    <recommendedName>
        <fullName evidence="12">Very-long-chain 3-oxoacyl-CoA reductase</fullName>
        <ecNumber evidence="12">1.1.1.330</ecNumber>
    </recommendedName>
    <alternativeName>
        <fullName evidence="12">3-ketoacyl-CoA reductase</fullName>
        <shortName evidence="12">3-ketoreductase</shortName>
        <shortName evidence="12">KAR</shortName>
    </alternativeName>
    <alternativeName>
        <fullName evidence="12">Microsomal beta-keto-reductase</fullName>
    </alternativeName>
</protein>
<dbReference type="PIRSF" id="PIRSF000126">
    <property type="entry name" value="11-beta-HSD1"/>
    <property type="match status" value="1"/>
</dbReference>
<keyword evidence="3 12" id="KW-0812">Transmembrane</keyword>
<feature type="active site" description="Proton acceptor" evidence="12">
    <location>
        <position position="216"/>
    </location>
</feature>
<evidence type="ECO:0000256" key="3">
    <source>
        <dbReference type="ARBA" id="ARBA00022692"/>
    </source>
</evidence>
<dbReference type="InterPro" id="IPR020904">
    <property type="entry name" value="Sc_DH/Rdtase_CS"/>
</dbReference>
<keyword evidence="8 12" id="KW-0560">Oxidoreductase</keyword>
<dbReference type="HOGENOM" id="CLU_010194_38_0_1"/>
<keyword evidence="4 12" id="KW-0256">Endoplasmic reticulum</keyword>
<keyword evidence="6 12" id="KW-0521">NADP</keyword>
<accession>A0A0C9VW42</accession>
<comment type="pathway">
    <text evidence="1">Lipid metabolism; fatty acid biosynthesis.</text>
</comment>
<keyword evidence="2 12" id="KW-0444">Lipid biosynthesis</keyword>
<comment type="function">
    <text evidence="12">Component of the microsomal membrane bound fatty acid elongation system, which produces the 26-carbon very long-chain fatty acids (VLCFA) from palmitate. Catalyzes the reduction of the 3-ketoacyl-CoA intermediate that is formed in each cycle of fatty acid elongation. VLCFAs serve as precursors for ceramide and sphingolipids.</text>
</comment>
<keyword evidence="10 12" id="KW-0472">Membrane</keyword>
<dbReference type="PANTHER" id="PTHR43086">
    <property type="entry name" value="VERY-LONG-CHAIN 3-OXOOACYL-COA REDUCTASE"/>
    <property type="match status" value="1"/>
</dbReference>
<dbReference type="PRINTS" id="PR00080">
    <property type="entry name" value="SDRFAMILY"/>
</dbReference>
<dbReference type="SUPFAM" id="SSF51735">
    <property type="entry name" value="NAD(P)-binding Rossmann-fold domains"/>
    <property type="match status" value="1"/>
</dbReference>
<comment type="subcellular location">
    <subcellularLocation>
        <location evidence="12">Endoplasmic reticulum membrane</location>
        <topology evidence="12">Single-pass membrane protein</topology>
    </subcellularLocation>
</comment>
<proteinExistence type="inferred from homology"/>
<dbReference type="AlphaFoldDB" id="A0A0C9VW42"/>
<dbReference type="PANTHER" id="PTHR43086:SF2">
    <property type="entry name" value="HYDROXYSTEROID DEHYDROGENASE-LIKE PROTEIN 1"/>
    <property type="match status" value="1"/>
</dbReference>
<dbReference type="OrthoDB" id="5545019at2759"/>
<evidence type="ECO:0000256" key="12">
    <source>
        <dbReference type="HAMAP-Rule" id="MF_03107"/>
    </source>
</evidence>
<dbReference type="GO" id="GO:0045703">
    <property type="term" value="F:ketoreductase activity"/>
    <property type="evidence" value="ECO:0007669"/>
    <property type="project" value="UniProtKB-UniRule"/>
</dbReference>
<sequence>MSTASLQSWLSKEATVCPWTYGVLLSIGALTLVKFVFKTWVVFTQTFILPGKNLKKFGATKGAWAVVTGASDGIGKEFALQLASAGFNILLVARNEGMLSAVGAEIANRTAGKVETRIQLIDFAKNDPAALNALQTVLSSLDVGVLVNNVGKSHNMPTYFAETVEQENEDIVTININGTLRVTHAVLPGMIQRKRGLILNIGSFAGQVPSPMLATYSGTKAFVSIFTSALADEVRQHNITVQHLNTYFVVSKMSNIRKSSMLVPTPAGYVRSALSKVGLSCGAAMTGRPGTLTPFWSHAIADYLIHVVGWKARFISYTHSLHKDIRRRVLRKLEREAKKQ</sequence>
<dbReference type="CDD" id="cd05356">
    <property type="entry name" value="17beta-HSD1_like_SDR_c"/>
    <property type="match status" value="1"/>
</dbReference>
<evidence type="ECO:0000313" key="16">
    <source>
        <dbReference type="Proteomes" id="UP000053820"/>
    </source>
</evidence>